<dbReference type="AlphaFoldDB" id="A0A060HHM8"/>
<sequence length="34" mass="3851">MGHSSRQTTVTTMIIVTKLPSNIKEKPFQDIYEG</sequence>
<name>A0A060HHM8_9ARCH</name>
<reference evidence="1 2" key="1">
    <citation type="journal article" date="2014" name="Int. J. Syst. Evol. Microbiol.">
        <title>Nitrososphaera viennensis gen. nov., sp. nov., an aerobic and mesophilic, ammonia-oxidizing archaeon from soil and a member of the archaeal phylum Thaumarchaeota.</title>
        <authorList>
            <person name="Stieglmeier M."/>
            <person name="Klingl A."/>
            <person name="Alves R.J."/>
            <person name="Rittmann S.K."/>
            <person name="Melcher M."/>
            <person name="Leisch N."/>
            <person name="Schleper C."/>
        </authorList>
    </citation>
    <scope>NUCLEOTIDE SEQUENCE [LARGE SCALE GENOMIC DNA]</scope>
    <source>
        <strain evidence="1">EN76</strain>
    </source>
</reference>
<accession>A0A060HHM8</accession>
<organism evidence="1 2">
    <name type="scientific">Nitrososphaera viennensis EN76</name>
    <dbReference type="NCBI Taxonomy" id="926571"/>
    <lineage>
        <taxon>Archaea</taxon>
        <taxon>Nitrososphaerota</taxon>
        <taxon>Nitrososphaeria</taxon>
        <taxon>Nitrososphaerales</taxon>
        <taxon>Nitrososphaeraceae</taxon>
        <taxon>Nitrososphaera</taxon>
    </lineage>
</organism>
<dbReference type="EMBL" id="CP007536">
    <property type="protein sequence ID" value="AIC15068.1"/>
    <property type="molecule type" value="Genomic_DNA"/>
</dbReference>
<evidence type="ECO:0000313" key="2">
    <source>
        <dbReference type="Proteomes" id="UP000027093"/>
    </source>
</evidence>
<protein>
    <submittedName>
        <fullName evidence="1">Uncharacterized protein</fullName>
    </submittedName>
</protein>
<dbReference type="Proteomes" id="UP000027093">
    <property type="component" value="Chromosome"/>
</dbReference>
<keyword evidence="2" id="KW-1185">Reference proteome</keyword>
<evidence type="ECO:0000313" key="1">
    <source>
        <dbReference type="EMBL" id="AIC15068.1"/>
    </source>
</evidence>
<dbReference type="HOGENOM" id="CLU_3371397_0_0_2"/>
<gene>
    <name evidence="1" type="ORF">NVIE_0868</name>
</gene>
<proteinExistence type="predicted"/>
<dbReference type="KEGG" id="nvn:NVIE_0868"/>